<dbReference type="GO" id="GO:0005737">
    <property type="term" value="C:cytoplasm"/>
    <property type="evidence" value="ECO:0007669"/>
    <property type="project" value="UniProtKB-SubCell"/>
</dbReference>
<dbReference type="AlphaFoldDB" id="A0A6M1RKL8"/>
<dbReference type="Proteomes" id="UP000477311">
    <property type="component" value="Unassembled WGS sequence"/>
</dbReference>
<dbReference type="InterPro" id="IPR006549">
    <property type="entry name" value="HAD-SF_hydro_IIIA"/>
</dbReference>
<dbReference type="Pfam" id="PF13242">
    <property type="entry name" value="Hydrolase_like"/>
    <property type="match status" value="1"/>
</dbReference>
<dbReference type="GO" id="GO:0046872">
    <property type="term" value="F:metal ion binding"/>
    <property type="evidence" value="ECO:0007669"/>
    <property type="project" value="UniProtKB-KW"/>
</dbReference>
<keyword evidence="5 9" id="KW-0378">Hydrolase</keyword>
<accession>A0A6M1RKL8</accession>
<evidence type="ECO:0000256" key="1">
    <source>
        <dbReference type="ARBA" id="ARBA00004496"/>
    </source>
</evidence>
<dbReference type="SUPFAM" id="SSF56784">
    <property type="entry name" value="HAD-like"/>
    <property type="match status" value="1"/>
</dbReference>
<dbReference type="EMBL" id="JAAKYA010000085">
    <property type="protein sequence ID" value="NGO40316.1"/>
    <property type="molecule type" value="Genomic_DNA"/>
</dbReference>
<evidence type="ECO:0000256" key="5">
    <source>
        <dbReference type="ARBA" id="ARBA00022801"/>
    </source>
</evidence>
<reference evidence="9 10" key="1">
    <citation type="submission" date="2020-02" db="EMBL/GenBank/DDBJ databases">
        <title>Draft genome sequence of Limisphaera ngatamarikiensis NGM72.4T, a thermophilic Verrucomicrobia grouped in subdivision 3.</title>
        <authorList>
            <person name="Carere C.R."/>
            <person name="Steen J."/>
            <person name="Hugenholtz P."/>
            <person name="Stott M.B."/>
        </authorList>
    </citation>
    <scope>NUCLEOTIDE SEQUENCE [LARGE SCALE GENOMIC DNA]</scope>
    <source>
        <strain evidence="9 10">NGM72.4</strain>
    </source>
</reference>
<dbReference type="PANTHER" id="PTHR42891">
    <property type="entry name" value="D-GLYCERO-BETA-D-MANNO-HEPTOSE-1,7-BISPHOSPHATE 7-PHOSPHATASE"/>
    <property type="match status" value="1"/>
</dbReference>
<evidence type="ECO:0000256" key="3">
    <source>
        <dbReference type="ARBA" id="ARBA00022490"/>
    </source>
</evidence>
<comment type="caution">
    <text evidence="9">The sequence shown here is derived from an EMBL/GenBank/DDBJ whole genome shotgun (WGS) entry which is preliminary data.</text>
</comment>
<dbReference type="NCBIfam" id="TIGR01662">
    <property type="entry name" value="HAD-SF-IIIA"/>
    <property type="match status" value="1"/>
</dbReference>
<evidence type="ECO:0000256" key="6">
    <source>
        <dbReference type="ARBA" id="ARBA00023277"/>
    </source>
</evidence>
<keyword evidence="10" id="KW-1185">Reference proteome</keyword>
<keyword evidence="4" id="KW-0479">Metal-binding</keyword>
<evidence type="ECO:0000313" key="10">
    <source>
        <dbReference type="Proteomes" id="UP000477311"/>
    </source>
</evidence>
<feature type="region of interest" description="Disordered" evidence="8">
    <location>
        <begin position="187"/>
        <end position="210"/>
    </location>
</feature>
<dbReference type="GO" id="GO:0005975">
    <property type="term" value="P:carbohydrate metabolic process"/>
    <property type="evidence" value="ECO:0007669"/>
    <property type="project" value="InterPro"/>
</dbReference>
<gene>
    <name evidence="9" type="ORF">G4L39_13050</name>
</gene>
<dbReference type="RefSeq" id="WP_165108794.1">
    <property type="nucleotide sequence ID" value="NZ_JAAKYA010000085.1"/>
</dbReference>
<sequence length="210" mass="22293">MGKSAVFLDRDGTIIEERHYLSRPEEVRLLPGAGEALQRLARAGYLLFLVTNQSGVGRGYFTLADVERVHERLIALLAPHGVCFAEVYVAPEAPDQPSQGRKPSPHFLFQARDRHGVDLARSYMVGDKRADLECGWNAGVQASILVLTGYGADTLRTLPEPAPGPLWVVQDLPAAADAILRGTRACPGRGKGVGPAAGADRGGAAADASS</sequence>
<dbReference type="CDD" id="cd07503">
    <property type="entry name" value="HAD_HisB-N"/>
    <property type="match status" value="1"/>
</dbReference>
<dbReference type="PANTHER" id="PTHR42891:SF1">
    <property type="entry name" value="D-GLYCERO-BETA-D-MANNO-HEPTOSE-1,7-BISPHOSPHATE 7-PHOSPHATASE"/>
    <property type="match status" value="1"/>
</dbReference>
<evidence type="ECO:0000256" key="2">
    <source>
        <dbReference type="ARBA" id="ARBA00005628"/>
    </source>
</evidence>
<dbReference type="InterPro" id="IPR023214">
    <property type="entry name" value="HAD_sf"/>
</dbReference>
<dbReference type="InterPro" id="IPR036412">
    <property type="entry name" value="HAD-like_sf"/>
</dbReference>
<comment type="similarity">
    <text evidence="2">Belongs to the GmhB family.</text>
</comment>
<keyword evidence="3" id="KW-0963">Cytoplasm</keyword>
<evidence type="ECO:0000256" key="7">
    <source>
        <dbReference type="ARBA" id="ARBA00031828"/>
    </source>
</evidence>
<dbReference type="GO" id="GO:0016791">
    <property type="term" value="F:phosphatase activity"/>
    <property type="evidence" value="ECO:0007669"/>
    <property type="project" value="InterPro"/>
</dbReference>
<name>A0A6M1RKL8_9BACT</name>
<evidence type="ECO:0000256" key="4">
    <source>
        <dbReference type="ARBA" id="ARBA00022723"/>
    </source>
</evidence>
<dbReference type="NCBIfam" id="TIGR01656">
    <property type="entry name" value="Histidinol-ppas"/>
    <property type="match status" value="1"/>
</dbReference>
<dbReference type="Gene3D" id="3.40.50.1000">
    <property type="entry name" value="HAD superfamily/HAD-like"/>
    <property type="match status" value="1"/>
</dbReference>
<dbReference type="InterPro" id="IPR006543">
    <property type="entry name" value="Histidinol-phos"/>
</dbReference>
<protein>
    <recommendedName>
        <fullName evidence="7">D,D-heptose 1,7-bisphosphate phosphatase</fullName>
    </recommendedName>
</protein>
<proteinExistence type="inferred from homology"/>
<keyword evidence="6" id="KW-0119">Carbohydrate metabolism</keyword>
<evidence type="ECO:0000313" key="9">
    <source>
        <dbReference type="EMBL" id="NGO40316.1"/>
    </source>
</evidence>
<organism evidence="9 10">
    <name type="scientific">Limisphaera ngatamarikiensis</name>
    <dbReference type="NCBI Taxonomy" id="1324935"/>
    <lineage>
        <taxon>Bacteria</taxon>
        <taxon>Pseudomonadati</taxon>
        <taxon>Verrucomicrobiota</taxon>
        <taxon>Verrucomicrobiia</taxon>
        <taxon>Limisphaerales</taxon>
        <taxon>Limisphaeraceae</taxon>
        <taxon>Limisphaera</taxon>
    </lineage>
</organism>
<dbReference type="InterPro" id="IPR004446">
    <property type="entry name" value="Heptose_bisP_phosphatase"/>
</dbReference>
<comment type="subcellular location">
    <subcellularLocation>
        <location evidence="1">Cytoplasm</location>
    </subcellularLocation>
</comment>
<feature type="compositionally biased region" description="Low complexity" evidence="8">
    <location>
        <begin position="196"/>
        <end position="210"/>
    </location>
</feature>
<evidence type="ECO:0000256" key="8">
    <source>
        <dbReference type="SAM" id="MobiDB-lite"/>
    </source>
</evidence>